<keyword evidence="5" id="KW-1185">Reference proteome</keyword>
<dbReference type="InterPro" id="IPR016181">
    <property type="entry name" value="Acyl_CoA_acyltransferase"/>
</dbReference>
<dbReference type="RefSeq" id="WP_119060989.1">
    <property type="nucleotide sequence ID" value="NZ_QXDF01000001.1"/>
</dbReference>
<organism evidence="4 5">
    <name type="scientific">Dichotomicrobium thermohalophilum</name>
    <dbReference type="NCBI Taxonomy" id="933063"/>
    <lineage>
        <taxon>Bacteria</taxon>
        <taxon>Pseudomonadati</taxon>
        <taxon>Pseudomonadota</taxon>
        <taxon>Alphaproteobacteria</taxon>
        <taxon>Hyphomicrobiales</taxon>
        <taxon>Hyphomicrobiaceae</taxon>
        <taxon>Dichotomicrobium</taxon>
    </lineage>
</organism>
<dbReference type="InterPro" id="IPR050832">
    <property type="entry name" value="Bact_Acetyltransf"/>
</dbReference>
<dbReference type="OrthoDB" id="5197788at2"/>
<dbReference type="PROSITE" id="PS51186">
    <property type="entry name" value="GNAT"/>
    <property type="match status" value="1"/>
</dbReference>
<gene>
    <name evidence="4" type="ORF">BXY53_1268</name>
</gene>
<sequence length="144" mass="15528">MQILPITPQSCEMDIIRRLLSDAGLPTDDLAEPQVLLWGAAHHGQLVGSVGLEHAGRAGLLRSLVVGPAWRGNGLAGRLCHFAFERARDAEMDALYLLTESAAGYFRALGFAEIDRGEAPPEIAATQQFSSLCPGDAAFMRKRL</sequence>
<keyword evidence="1 4" id="KW-0808">Transferase</keyword>
<dbReference type="PANTHER" id="PTHR43877">
    <property type="entry name" value="AMINOALKYLPHOSPHONATE N-ACETYLTRANSFERASE-RELATED-RELATED"/>
    <property type="match status" value="1"/>
</dbReference>
<keyword evidence="2" id="KW-0012">Acyltransferase</keyword>
<dbReference type="GO" id="GO:0016747">
    <property type="term" value="F:acyltransferase activity, transferring groups other than amino-acyl groups"/>
    <property type="evidence" value="ECO:0007669"/>
    <property type="project" value="InterPro"/>
</dbReference>
<dbReference type="CDD" id="cd04301">
    <property type="entry name" value="NAT_SF"/>
    <property type="match status" value="1"/>
</dbReference>
<dbReference type="AlphaFoldDB" id="A0A397Q9G9"/>
<accession>A0A397Q9G9</accession>
<dbReference type="Pfam" id="PF00583">
    <property type="entry name" value="Acetyltransf_1"/>
    <property type="match status" value="1"/>
</dbReference>
<evidence type="ECO:0000256" key="1">
    <source>
        <dbReference type="ARBA" id="ARBA00022679"/>
    </source>
</evidence>
<evidence type="ECO:0000313" key="4">
    <source>
        <dbReference type="EMBL" id="RIA56167.1"/>
    </source>
</evidence>
<comment type="caution">
    <text evidence="4">The sequence shown here is derived from an EMBL/GenBank/DDBJ whole genome shotgun (WGS) entry which is preliminary data.</text>
</comment>
<proteinExistence type="predicted"/>
<evidence type="ECO:0000259" key="3">
    <source>
        <dbReference type="PROSITE" id="PS51186"/>
    </source>
</evidence>
<feature type="domain" description="N-acetyltransferase" evidence="3">
    <location>
        <begin position="1"/>
        <end position="144"/>
    </location>
</feature>
<reference evidence="4 5" key="1">
    <citation type="submission" date="2018-08" db="EMBL/GenBank/DDBJ databases">
        <title>Genomic Encyclopedia of Archaeal and Bacterial Type Strains, Phase II (KMG-II): from individual species to whole genera.</title>
        <authorList>
            <person name="Goeker M."/>
        </authorList>
    </citation>
    <scope>NUCLEOTIDE SEQUENCE [LARGE SCALE GENOMIC DNA]</scope>
    <source>
        <strain evidence="4 5">DSM 5002</strain>
    </source>
</reference>
<evidence type="ECO:0000313" key="5">
    <source>
        <dbReference type="Proteomes" id="UP000266273"/>
    </source>
</evidence>
<dbReference type="NCBIfam" id="NF040501">
    <property type="entry name" value="resist_ArsN2"/>
    <property type="match status" value="1"/>
</dbReference>
<evidence type="ECO:0000256" key="2">
    <source>
        <dbReference type="ARBA" id="ARBA00023315"/>
    </source>
</evidence>
<dbReference type="InterPro" id="IPR000182">
    <property type="entry name" value="GNAT_dom"/>
</dbReference>
<dbReference type="Gene3D" id="3.40.630.30">
    <property type="match status" value="1"/>
</dbReference>
<name>A0A397Q9G9_9HYPH</name>
<dbReference type="SUPFAM" id="SSF55729">
    <property type="entry name" value="Acyl-CoA N-acyltransferases (Nat)"/>
    <property type="match status" value="1"/>
</dbReference>
<dbReference type="Proteomes" id="UP000266273">
    <property type="component" value="Unassembled WGS sequence"/>
</dbReference>
<protein>
    <submittedName>
        <fullName evidence="4">Amino-acid N-acetyltransferase</fullName>
    </submittedName>
</protein>
<dbReference type="EMBL" id="QXDF01000001">
    <property type="protein sequence ID" value="RIA56167.1"/>
    <property type="molecule type" value="Genomic_DNA"/>
</dbReference>